<proteinExistence type="inferred from homology"/>
<dbReference type="AlphaFoldDB" id="A0A853ISB8"/>
<comment type="similarity">
    <text evidence="1">Belongs to the Smg family.</text>
</comment>
<protein>
    <recommendedName>
        <fullName evidence="1">Protein Smg homolog</fullName>
    </recommendedName>
</protein>
<dbReference type="InterPro" id="IPR007456">
    <property type="entry name" value="Smg"/>
</dbReference>
<reference evidence="2 3" key="1">
    <citation type="submission" date="2020-07" db="EMBL/GenBank/DDBJ databases">
        <authorList>
            <person name="Maaloum M."/>
        </authorList>
    </citation>
    <scope>NUCLEOTIDE SEQUENCE [LARGE SCALE GENOMIC DNA]</scope>
    <source>
        <strain evidence="2 3">GCS-AN-3</strain>
    </source>
</reference>
<organism evidence="2 3">
    <name type="scientific">Ottowia beijingensis</name>
    <dbReference type="NCBI Taxonomy" id="1207057"/>
    <lineage>
        <taxon>Bacteria</taxon>
        <taxon>Pseudomonadati</taxon>
        <taxon>Pseudomonadota</taxon>
        <taxon>Betaproteobacteria</taxon>
        <taxon>Burkholderiales</taxon>
        <taxon>Comamonadaceae</taxon>
        <taxon>Ottowia</taxon>
    </lineage>
</organism>
<dbReference type="RefSeq" id="WP_180551744.1">
    <property type="nucleotide sequence ID" value="NZ_JBHUEP010000008.1"/>
</dbReference>
<evidence type="ECO:0000313" key="2">
    <source>
        <dbReference type="EMBL" id="NZA01835.1"/>
    </source>
</evidence>
<keyword evidence="3" id="KW-1185">Reference proteome</keyword>
<dbReference type="PANTHER" id="PTHR38692:SF1">
    <property type="entry name" value="PROTEIN SMG"/>
    <property type="match status" value="1"/>
</dbReference>
<dbReference type="HAMAP" id="MF_00598">
    <property type="entry name" value="Smg"/>
    <property type="match status" value="1"/>
</dbReference>
<dbReference type="EMBL" id="JACCKX010000001">
    <property type="protein sequence ID" value="NZA01835.1"/>
    <property type="molecule type" value="Genomic_DNA"/>
</dbReference>
<dbReference type="PANTHER" id="PTHR38692">
    <property type="entry name" value="PROTEIN SMG"/>
    <property type="match status" value="1"/>
</dbReference>
<name>A0A853ISB8_9BURK</name>
<accession>A0A853ISB8</accession>
<dbReference type="Proteomes" id="UP000589716">
    <property type="component" value="Unassembled WGS sequence"/>
</dbReference>
<comment type="caution">
    <text evidence="2">The sequence shown here is derived from an EMBL/GenBank/DDBJ whole genome shotgun (WGS) entry which is preliminary data.</text>
</comment>
<evidence type="ECO:0000256" key="1">
    <source>
        <dbReference type="HAMAP-Rule" id="MF_00598"/>
    </source>
</evidence>
<sequence length="166" mass="18245">MYEVLVYVYENYGGGGLDTDREQLGRRLSSAGFGRDDIVQALHWLDGLDCAADSICLPPQDESASAVPALPSWPASAGSLRVYTPQEMDQLGPHGIACLRFLEDAGALSAELREVVIDRALAASESPLGLDDLKIIVMMVYWRVNMTPDMLVIDELCDDTRHRLPH</sequence>
<dbReference type="Pfam" id="PF04361">
    <property type="entry name" value="DUF494"/>
    <property type="match status" value="1"/>
</dbReference>
<evidence type="ECO:0000313" key="3">
    <source>
        <dbReference type="Proteomes" id="UP000589716"/>
    </source>
</evidence>
<gene>
    <name evidence="1" type="primary">smg</name>
    <name evidence="2" type="ORF">H0I39_08860</name>
</gene>